<comment type="caution">
    <text evidence="9">The sequence shown here is derived from an EMBL/GenBank/DDBJ whole genome shotgun (WGS) entry which is preliminary data.</text>
</comment>
<dbReference type="Gene3D" id="1.10.10.10">
    <property type="entry name" value="Winged helix-like DNA-binding domain superfamily/Winged helix DNA-binding domain"/>
    <property type="match status" value="1"/>
</dbReference>
<dbReference type="Pfam" id="PF00196">
    <property type="entry name" value="GerE"/>
    <property type="match status" value="1"/>
</dbReference>
<organism evidence="9 10">
    <name type="scientific">Noviherbaspirillum sedimenti</name>
    <dbReference type="NCBI Taxonomy" id="2320865"/>
    <lineage>
        <taxon>Bacteria</taxon>
        <taxon>Pseudomonadati</taxon>
        <taxon>Pseudomonadota</taxon>
        <taxon>Betaproteobacteria</taxon>
        <taxon>Burkholderiales</taxon>
        <taxon>Oxalobacteraceae</taxon>
        <taxon>Noviherbaspirillum</taxon>
    </lineage>
</organism>
<keyword evidence="3" id="KW-0805">Transcription regulation</keyword>
<dbReference type="OrthoDB" id="9802186at2"/>
<dbReference type="SMART" id="SM00448">
    <property type="entry name" value="REC"/>
    <property type="match status" value="1"/>
</dbReference>
<evidence type="ECO:0000256" key="4">
    <source>
        <dbReference type="ARBA" id="ARBA00023125"/>
    </source>
</evidence>
<sequence length="212" mass="23504">MNSNNNTVYIVDDDAAVRDALGLLLSLHGYSTAFFADSMAFLNAWSDDMRGCLLLDIRMPGIDGLALQKILREKMTQLPVIIITGHGDVDSAREAFRAHAVDFLEKPLQEAQLVKAIDEAFSQHARADEKRRAGAAYAQVYATLTPREREVLLLVVAGRHNRDIANALAISIRTAEVHKARIMNKMGAANSADLVRLHLQNEISLRDYPPQE</sequence>
<dbReference type="Gene3D" id="3.40.50.2300">
    <property type="match status" value="1"/>
</dbReference>
<dbReference type="SUPFAM" id="SSF52172">
    <property type="entry name" value="CheY-like"/>
    <property type="match status" value="1"/>
</dbReference>
<dbReference type="InterPro" id="IPR001789">
    <property type="entry name" value="Sig_transdc_resp-reg_receiver"/>
</dbReference>
<dbReference type="InterPro" id="IPR011006">
    <property type="entry name" value="CheY-like_superfamily"/>
</dbReference>
<reference evidence="10" key="1">
    <citation type="submission" date="2018-09" db="EMBL/GenBank/DDBJ databases">
        <authorList>
            <person name="Zhu H."/>
        </authorList>
    </citation>
    <scope>NUCLEOTIDE SEQUENCE [LARGE SCALE GENOMIC DNA]</scope>
    <source>
        <strain evidence="10">K1S02-23</strain>
    </source>
</reference>
<dbReference type="PROSITE" id="PS50043">
    <property type="entry name" value="HTH_LUXR_2"/>
    <property type="match status" value="1"/>
</dbReference>
<keyword evidence="10" id="KW-1185">Reference proteome</keyword>
<dbReference type="SMART" id="SM00421">
    <property type="entry name" value="HTH_LUXR"/>
    <property type="match status" value="1"/>
</dbReference>
<dbReference type="PANTHER" id="PTHR44688">
    <property type="entry name" value="DNA-BINDING TRANSCRIPTIONAL ACTIVATOR DEVR_DOSR"/>
    <property type="match status" value="1"/>
</dbReference>
<evidence type="ECO:0000313" key="9">
    <source>
        <dbReference type="EMBL" id="RJG02447.1"/>
    </source>
</evidence>
<keyword evidence="4 9" id="KW-0238">DNA-binding</keyword>
<dbReference type="GO" id="GO:0000160">
    <property type="term" value="P:phosphorelay signal transduction system"/>
    <property type="evidence" value="ECO:0007669"/>
    <property type="project" value="UniProtKB-KW"/>
</dbReference>
<evidence type="ECO:0000256" key="2">
    <source>
        <dbReference type="ARBA" id="ARBA00023012"/>
    </source>
</evidence>
<evidence type="ECO:0000259" key="7">
    <source>
        <dbReference type="PROSITE" id="PS50043"/>
    </source>
</evidence>
<protein>
    <submittedName>
        <fullName evidence="9">DNA-binding response regulator</fullName>
    </submittedName>
</protein>
<evidence type="ECO:0000259" key="8">
    <source>
        <dbReference type="PROSITE" id="PS50110"/>
    </source>
</evidence>
<dbReference type="InterPro" id="IPR000792">
    <property type="entry name" value="Tscrpt_reg_LuxR_C"/>
</dbReference>
<evidence type="ECO:0000313" key="10">
    <source>
        <dbReference type="Proteomes" id="UP000266327"/>
    </source>
</evidence>
<dbReference type="SUPFAM" id="SSF46894">
    <property type="entry name" value="C-terminal effector domain of the bipartite response regulators"/>
    <property type="match status" value="1"/>
</dbReference>
<gene>
    <name evidence="9" type="ORF">D3878_13380</name>
</gene>
<feature type="domain" description="HTH luxR-type" evidence="7">
    <location>
        <begin position="137"/>
        <end position="202"/>
    </location>
</feature>
<dbReference type="PANTHER" id="PTHR44688:SF16">
    <property type="entry name" value="DNA-BINDING TRANSCRIPTIONAL ACTIVATOR DEVR_DOSR"/>
    <property type="match status" value="1"/>
</dbReference>
<feature type="domain" description="Response regulatory" evidence="8">
    <location>
        <begin position="7"/>
        <end position="121"/>
    </location>
</feature>
<evidence type="ECO:0000256" key="5">
    <source>
        <dbReference type="ARBA" id="ARBA00023163"/>
    </source>
</evidence>
<dbReference type="CDD" id="cd06170">
    <property type="entry name" value="LuxR_C_like"/>
    <property type="match status" value="1"/>
</dbReference>
<dbReference type="EMBL" id="QYUQ01000002">
    <property type="protein sequence ID" value="RJG02447.1"/>
    <property type="molecule type" value="Genomic_DNA"/>
</dbReference>
<accession>A0A3A3G1V0</accession>
<dbReference type="GO" id="GO:0003677">
    <property type="term" value="F:DNA binding"/>
    <property type="evidence" value="ECO:0007669"/>
    <property type="project" value="UniProtKB-KW"/>
</dbReference>
<dbReference type="RefSeq" id="WP_119785948.1">
    <property type="nucleotide sequence ID" value="NZ_QYUQ01000002.1"/>
</dbReference>
<dbReference type="GO" id="GO:0006355">
    <property type="term" value="P:regulation of DNA-templated transcription"/>
    <property type="evidence" value="ECO:0007669"/>
    <property type="project" value="InterPro"/>
</dbReference>
<dbReference type="PROSITE" id="PS50110">
    <property type="entry name" value="RESPONSE_REGULATORY"/>
    <property type="match status" value="1"/>
</dbReference>
<dbReference type="Pfam" id="PF00072">
    <property type="entry name" value="Response_reg"/>
    <property type="match status" value="1"/>
</dbReference>
<name>A0A3A3G1V0_9BURK</name>
<dbReference type="Proteomes" id="UP000266327">
    <property type="component" value="Unassembled WGS sequence"/>
</dbReference>
<evidence type="ECO:0000256" key="3">
    <source>
        <dbReference type="ARBA" id="ARBA00023015"/>
    </source>
</evidence>
<dbReference type="AlphaFoldDB" id="A0A3A3G1V0"/>
<proteinExistence type="predicted"/>
<keyword evidence="1 6" id="KW-0597">Phosphoprotein</keyword>
<evidence type="ECO:0000256" key="1">
    <source>
        <dbReference type="ARBA" id="ARBA00022553"/>
    </source>
</evidence>
<dbReference type="FunFam" id="3.40.50.2300:FF:000018">
    <property type="entry name" value="DNA-binding transcriptional regulator NtrC"/>
    <property type="match status" value="1"/>
</dbReference>
<dbReference type="InterPro" id="IPR016032">
    <property type="entry name" value="Sig_transdc_resp-reg_C-effctor"/>
</dbReference>
<dbReference type="PRINTS" id="PR00038">
    <property type="entry name" value="HTHLUXR"/>
</dbReference>
<keyword evidence="5" id="KW-0804">Transcription</keyword>
<dbReference type="InterPro" id="IPR036388">
    <property type="entry name" value="WH-like_DNA-bd_sf"/>
</dbReference>
<keyword evidence="2" id="KW-0902">Two-component regulatory system</keyword>
<evidence type="ECO:0000256" key="6">
    <source>
        <dbReference type="PROSITE-ProRule" id="PRU00169"/>
    </source>
</evidence>
<feature type="modified residue" description="4-aspartylphosphate" evidence="6">
    <location>
        <position position="56"/>
    </location>
</feature>